<sequence>MIDDVQVQRDYYARTAQDYDALHVTDDDEHSVALAAFCGLAGSREPASILDIGAGTGRAIQRLQGRWPNCRSYSIFDNLDQIRAKFSRVFVMNTHDLAGTDPRFGSAHAMIFALKA</sequence>
<dbReference type="Proteomes" id="UP001176468">
    <property type="component" value="Unassembled WGS sequence"/>
</dbReference>
<evidence type="ECO:0008006" key="3">
    <source>
        <dbReference type="Google" id="ProtNLM"/>
    </source>
</evidence>
<organism evidence="1 2">
    <name type="scientific">Sphingomonas immobilis</name>
    <dbReference type="NCBI Taxonomy" id="3063997"/>
    <lineage>
        <taxon>Bacteria</taxon>
        <taxon>Pseudomonadati</taxon>
        <taxon>Pseudomonadota</taxon>
        <taxon>Alphaproteobacteria</taxon>
        <taxon>Sphingomonadales</taxon>
        <taxon>Sphingomonadaceae</taxon>
        <taxon>Sphingomonas</taxon>
    </lineage>
</organism>
<dbReference type="InterPro" id="IPR029063">
    <property type="entry name" value="SAM-dependent_MTases_sf"/>
</dbReference>
<proteinExistence type="predicted"/>
<protein>
    <recommendedName>
        <fullName evidence="3">Class I SAM-dependent methyltransferase</fullName>
    </recommendedName>
</protein>
<evidence type="ECO:0000313" key="2">
    <source>
        <dbReference type="Proteomes" id="UP001176468"/>
    </source>
</evidence>
<keyword evidence="2" id="KW-1185">Reference proteome</keyword>
<evidence type="ECO:0000313" key="1">
    <source>
        <dbReference type="EMBL" id="MDO7840914.1"/>
    </source>
</evidence>
<name>A0ABT8ZTM7_9SPHN</name>
<dbReference type="Gene3D" id="3.40.50.150">
    <property type="entry name" value="Vaccinia Virus protein VP39"/>
    <property type="match status" value="1"/>
</dbReference>
<gene>
    <name evidence="1" type="ORF">Q5H94_01120</name>
</gene>
<dbReference type="EMBL" id="JAUQSZ010000001">
    <property type="protein sequence ID" value="MDO7840914.1"/>
    <property type="molecule type" value="Genomic_DNA"/>
</dbReference>
<reference evidence="1" key="1">
    <citation type="submission" date="2023-07" db="EMBL/GenBank/DDBJ databases">
        <authorList>
            <person name="Kim M.K."/>
        </authorList>
    </citation>
    <scope>NUCLEOTIDE SEQUENCE</scope>
    <source>
        <strain evidence="1">CA1-15</strain>
    </source>
</reference>
<accession>A0ABT8ZTM7</accession>
<dbReference type="RefSeq" id="WP_304559256.1">
    <property type="nucleotide sequence ID" value="NZ_JAUQSZ010000001.1"/>
</dbReference>
<comment type="caution">
    <text evidence="1">The sequence shown here is derived from an EMBL/GenBank/DDBJ whole genome shotgun (WGS) entry which is preliminary data.</text>
</comment>
<dbReference type="SUPFAM" id="SSF53335">
    <property type="entry name" value="S-adenosyl-L-methionine-dependent methyltransferases"/>
    <property type="match status" value="1"/>
</dbReference>